<dbReference type="InterPro" id="IPR036291">
    <property type="entry name" value="NAD(P)-bd_dom_sf"/>
</dbReference>
<comment type="similarity">
    <text evidence="4">Belongs to the zinc-containing alcohol dehydrogenase family.</text>
</comment>
<organism evidence="7 8">
    <name type="scientific">Periweissella beninensis</name>
    <dbReference type="NCBI Taxonomy" id="504936"/>
    <lineage>
        <taxon>Bacteria</taxon>
        <taxon>Bacillati</taxon>
        <taxon>Bacillota</taxon>
        <taxon>Bacilli</taxon>
        <taxon>Lactobacillales</taxon>
        <taxon>Lactobacillaceae</taxon>
        <taxon>Periweissella</taxon>
    </lineage>
</organism>
<keyword evidence="2 4" id="KW-0862">Zinc</keyword>
<evidence type="ECO:0000256" key="1">
    <source>
        <dbReference type="ARBA" id="ARBA00022723"/>
    </source>
</evidence>
<dbReference type="InterPro" id="IPR011032">
    <property type="entry name" value="GroES-like_sf"/>
</dbReference>
<dbReference type="InterPro" id="IPR002328">
    <property type="entry name" value="ADH_Zn_CS"/>
</dbReference>
<dbReference type="InterPro" id="IPR050129">
    <property type="entry name" value="Zn_alcohol_dh"/>
</dbReference>
<dbReference type="PANTHER" id="PTHR43401:SF2">
    <property type="entry name" value="L-THREONINE 3-DEHYDROGENASE"/>
    <property type="match status" value="1"/>
</dbReference>
<dbReference type="Proteomes" id="UP001057481">
    <property type="component" value="Unassembled WGS sequence"/>
</dbReference>
<evidence type="ECO:0000259" key="6">
    <source>
        <dbReference type="Pfam" id="PF08240"/>
    </source>
</evidence>
<proteinExistence type="inferred from homology"/>
<keyword evidence="1 4" id="KW-0479">Metal-binding</keyword>
<dbReference type="InterPro" id="IPR013154">
    <property type="entry name" value="ADH-like_N"/>
</dbReference>
<dbReference type="CDD" id="cd08234">
    <property type="entry name" value="threonine_DH_like"/>
    <property type="match status" value="1"/>
</dbReference>
<keyword evidence="3" id="KW-0560">Oxidoreductase</keyword>
<evidence type="ECO:0000256" key="2">
    <source>
        <dbReference type="ARBA" id="ARBA00022833"/>
    </source>
</evidence>
<dbReference type="Gene3D" id="3.40.50.720">
    <property type="entry name" value="NAD(P)-binding Rossmann-like Domain"/>
    <property type="match status" value="1"/>
</dbReference>
<comment type="cofactor">
    <cofactor evidence="4">
        <name>Zn(2+)</name>
        <dbReference type="ChEBI" id="CHEBI:29105"/>
    </cofactor>
</comment>
<dbReference type="EMBL" id="JAGMVS010000068">
    <property type="protein sequence ID" value="MCM2437778.1"/>
    <property type="molecule type" value="Genomic_DNA"/>
</dbReference>
<evidence type="ECO:0000313" key="8">
    <source>
        <dbReference type="Proteomes" id="UP001057481"/>
    </source>
</evidence>
<gene>
    <name evidence="7" type="ORF">KAK10_07635</name>
</gene>
<dbReference type="PROSITE" id="PS00059">
    <property type="entry name" value="ADH_ZINC"/>
    <property type="match status" value="1"/>
</dbReference>
<reference evidence="7" key="1">
    <citation type="submission" date="2021-04" db="EMBL/GenBank/DDBJ databases">
        <title>Taxonomic assessment of Weissella genus.</title>
        <authorList>
            <person name="Fanelli F."/>
            <person name="Chieffi D."/>
            <person name="Dell'Aquila A."/>
            <person name="Gyu-Sung C."/>
            <person name="Franz C.M.A.P."/>
            <person name="Fusco V."/>
        </authorList>
    </citation>
    <scope>NUCLEOTIDE SEQUENCE</scope>
    <source>
        <strain evidence="7">LMG 25373</strain>
    </source>
</reference>
<evidence type="ECO:0000256" key="3">
    <source>
        <dbReference type="ARBA" id="ARBA00023002"/>
    </source>
</evidence>
<dbReference type="SUPFAM" id="SSF50129">
    <property type="entry name" value="GroES-like"/>
    <property type="match status" value="1"/>
</dbReference>
<dbReference type="RefSeq" id="WP_205143723.1">
    <property type="nucleotide sequence ID" value="NZ_JAFBDN010000009.1"/>
</dbReference>
<feature type="domain" description="Alcohol dehydrogenase-like N-terminal" evidence="6">
    <location>
        <begin position="6"/>
        <end position="116"/>
    </location>
</feature>
<evidence type="ECO:0000259" key="5">
    <source>
        <dbReference type="Pfam" id="PF00107"/>
    </source>
</evidence>
<dbReference type="SUPFAM" id="SSF51735">
    <property type="entry name" value="NAD(P)-binding Rossmann-fold domains"/>
    <property type="match status" value="1"/>
</dbReference>
<feature type="domain" description="Alcohol dehydrogenase-like C-terminal" evidence="5">
    <location>
        <begin position="156"/>
        <end position="278"/>
    </location>
</feature>
<evidence type="ECO:0000256" key="4">
    <source>
        <dbReference type="RuleBase" id="RU361277"/>
    </source>
</evidence>
<evidence type="ECO:0000313" key="7">
    <source>
        <dbReference type="EMBL" id="MCM2437778.1"/>
    </source>
</evidence>
<accession>A0ABT0VIW5</accession>
<keyword evidence="8" id="KW-1185">Reference proteome</keyword>
<dbReference type="Gene3D" id="3.90.180.10">
    <property type="entry name" value="Medium-chain alcohol dehydrogenases, catalytic domain"/>
    <property type="match status" value="1"/>
</dbReference>
<dbReference type="Pfam" id="PF00107">
    <property type="entry name" value="ADH_zinc_N"/>
    <property type="match status" value="1"/>
</dbReference>
<comment type="caution">
    <text evidence="7">The sequence shown here is derived from an EMBL/GenBank/DDBJ whole genome shotgun (WGS) entry which is preliminary data.</text>
</comment>
<dbReference type="Pfam" id="PF08240">
    <property type="entry name" value="ADH_N"/>
    <property type="match status" value="1"/>
</dbReference>
<name>A0ABT0VIW5_9LACO</name>
<protein>
    <submittedName>
        <fullName evidence="7">Zinc-dependent alcohol dehydrogenase family protein</fullName>
    </submittedName>
</protein>
<sequence length="321" mass="34320">MPQPKADEVVLEIAYAGICGTDKHLFAGLPGSADVTYPRVLGHENSGTVVAIGENVQKLAVGDRVAIDPNIYCGDCDYCRAQEPELCENLSAVGVTRDGGFENYTTAPAKVVYKIADNVSLKAAAMTEPLSCVVHGIDLLTLKPHQKAIVLGDGFIGQMFIQALKAYGVHHVAVSSRKVSDAQHVELLKSMGADTVVDGNAKEFADNYHIVIEAVGSSFTQEQAVANAEKGGQVLMFGVGNPDQTFTISSYAVFAKQLKIQGSFINPYSFQDSLALLASGKIDVERLISHELSFAQVPAYLANKFDESVNKAVINLQKING</sequence>
<dbReference type="PANTHER" id="PTHR43401">
    <property type="entry name" value="L-THREONINE 3-DEHYDROGENASE"/>
    <property type="match status" value="1"/>
</dbReference>
<dbReference type="InterPro" id="IPR013149">
    <property type="entry name" value="ADH-like_C"/>
</dbReference>